<name>A0ABN7A5M7_9HEMI</name>
<protein>
    <submittedName>
        <fullName evidence="3">Uncharacterized protein</fullName>
    </submittedName>
</protein>
<accession>A0ABN7A5M7</accession>
<feature type="compositionally biased region" description="Gly residues" evidence="1">
    <location>
        <begin position="69"/>
        <end position="78"/>
    </location>
</feature>
<feature type="region of interest" description="Disordered" evidence="1">
    <location>
        <begin position="124"/>
        <end position="152"/>
    </location>
</feature>
<reference evidence="3 4" key="1">
    <citation type="submission" date="2023-09" db="EMBL/GenBank/DDBJ databases">
        <title>Nesidiocoris tenuis whole genome shotgun sequence.</title>
        <authorList>
            <person name="Shibata T."/>
            <person name="Shimoda M."/>
            <person name="Kobayashi T."/>
            <person name="Uehara T."/>
        </authorList>
    </citation>
    <scope>NUCLEOTIDE SEQUENCE [LARGE SCALE GENOMIC DNA]</scope>
    <source>
        <strain evidence="3 4">Japan</strain>
    </source>
</reference>
<keyword evidence="2" id="KW-1133">Transmembrane helix</keyword>
<keyword evidence="4" id="KW-1185">Reference proteome</keyword>
<feature type="compositionally biased region" description="Basic and acidic residues" evidence="1">
    <location>
        <begin position="43"/>
        <end position="64"/>
    </location>
</feature>
<keyword evidence="2" id="KW-0472">Membrane</keyword>
<gene>
    <name evidence="3" type="ORF">NTJ_00307</name>
</gene>
<organism evidence="3 4">
    <name type="scientific">Nesidiocoris tenuis</name>
    <dbReference type="NCBI Taxonomy" id="355587"/>
    <lineage>
        <taxon>Eukaryota</taxon>
        <taxon>Metazoa</taxon>
        <taxon>Ecdysozoa</taxon>
        <taxon>Arthropoda</taxon>
        <taxon>Hexapoda</taxon>
        <taxon>Insecta</taxon>
        <taxon>Pterygota</taxon>
        <taxon>Neoptera</taxon>
        <taxon>Paraneoptera</taxon>
        <taxon>Hemiptera</taxon>
        <taxon>Heteroptera</taxon>
        <taxon>Panheteroptera</taxon>
        <taxon>Cimicomorpha</taxon>
        <taxon>Miridae</taxon>
        <taxon>Dicyphina</taxon>
        <taxon>Nesidiocoris</taxon>
    </lineage>
</organism>
<feature type="region of interest" description="Disordered" evidence="1">
    <location>
        <begin position="26"/>
        <end position="79"/>
    </location>
</feature>
<evidence type="ECO:0000256" key="2">
    <source>
        <dbReference type="SAM" id="Phobius"/>
    </source>
</evidence>
<feature type="compositionally biased region" description="Polar residues" evidence="1">
    <location>
        <begin position="140"/>
        <end position="149"/>
    </location>
</feature>
<feature type="compositionally biased region" description="Basic residues" evidence="1">
    <location>
        <begin position="31"/>
        <end position="42"/>
    </location>
</feature>
<feature type="transmembrane region" description="Helical" evidence="2">
    <location>
        <begin position="90"/>
        <end position="109"/>
    </location>
</feature>
<dbReference type="Proteomes" id="UP001307889">
    <property type="component" value="Chromosome 1"/>
</dbReference>
<dbReference type="EMBL" id="AP028909">
    <property type="protein sequence ID" value="BES87507.1"/>
    <property type="molecule type" value="Genomic_DNA"/>
</dbReference>
<evidence type="ECO:0000256" key="1">
    <source>
        <dbReference type="SAM" id="MobiDB-lite"/>
    </source>
</evidence>
<evidence type="ECO:0000313" key="3">
    <source>
        <dbReference type="EMBL" id="BES87507.1"/>
    </source>
</evidence>
<evidence type="ECO:0000313" key="4">
    <source>
        <dbReference type="Proteomes" id="UP001307889"/>
    </source>
</evidence>
<keyword evidence="2" id="KW-0812">Transmembrane</keyword>
<proteinExistence type="predicted"/>
<sequence length="172" mass="19987">MDSKKSWEDKENSKRAFFGWKMARVESKEKQGRKRRENKRKLERAEEREKQENKKASGEKRRAAAEAGNGNGPPGGCCGEEVRRRRRRRIMIFLLLLFGSALVVVVAWYCRGWRRWAAPAVKAEPPRRPIGSGRRAQPACPTTFTTTPRRSAAHRPRLLQICTWPRTELFRL</sequence>